<proteinExistence type="predicted"/>
<name>A0A1G8LML0_9RHOB</name>
<evidence type="ECO:0000313" key="3">
    <source>
        <dbReference type="EMBL" id="SDI56951.1"/>
    </source>
</evidence>
<dbReference type="Proteomes" id="UP000199340">
    <property type="component" value="Unassembled WGS sequence"/>
</dbReference>
<dbReference type="AlphaFoldDB" id="A0A1G8LML0"/>
<keyword evidence="1" id="KW-1133">Transmembrane helix</keyword>
<evidence type="ECO:0000256" key="1">
    <source>
        <dbReference type="SAM" id="Phobius"/>
    </source>
</evidence>
<dbReference type="Gene3D" id="2.40.50.1020">
    <property type="entry name" value="LytTr DNA-binding domain"/>
    <property type="match status" value="1"/>
</dbReference>
<dbReference type="EMBL" id="FNEB01000003">
    <property type="protein sequence ID" value="SDI56951.1"/>
    <property type="molecule type" value="Genomic_DNA"/>
</dbReference>
<evidence type="ECO:0000313" key="4">
    <source>
        <dbReference type="Proteomes" id="UP000199340"/>
    </source>
</evidence>
<organism evidence="3 4">
    <name type="scientific">Lutimaribacter saemankumensis</name>
    <dbReference type="NCBI Taxonomy" id="490829"/>
    <lineage>
        <taxon>Bacteria</taxon>
        <taxon>Pseudomonadati</taxon>
        <taxon>Pseudomonadota</taxon>
        <taxon>Alphaproteobacteria</taxon>
        <taxon>Rhodobacterales</taxon>
        <taxon>Roseobacteraceae</taxon>
        <taxon>Lutimaribacter</taxon>
    </lineage>
</organism>
<dbReference type="GO" id="GO:0003677">
    <property type="term" value="F:DNA binding"/>
    <property type="evidence" value="ECO:0007669"/>
    <property type="project" value="UniProtKB-KW"/>
</dbReference>
<dbReference type="RefSeq" id="WP_090028302.1">
    <property type="nucleotide sequence ID" value="NZ_FNEB01000003.1"/>
</dbReference>
<dbReference type="OrthoDB" id="7028951at2"/>
<keyword evidence="4" id="KW-1185">Reference proteome</keyword>
<keyword evidence="1" id="KW-0472">Membrane</keyword>
<dbReference type="PROSITE" id="PS50930">
    <property type="entry name" value="HTH_LYTTR"/>
    <property type="match status" value="1"/>
</dbReference>
<feature type="transmembrane region" description="Helical" evidence="1">
    <location>
        <begin position="51"/>
        <end position="73"/>
    </location>
</feature>
<dbReference type="STRING" id="490829.SAMN05421850_103376"/>
<accession>A0A1G8LML0</accession>
<feature type="domain" description="HTH LytTR-type" evidence="2">
    <location>
        <begin position="168"/>
        <end position="252"/>
    </location>
</feature>
<dbReference type="Pfam" id="PF04397">
    <property type="entry name" value="LytTR"/>
    <property type="match status" value="1"/>
</dbReference>
<feature type="transmembrane region" description="Helical" evidence="1">
    <location>
        <begin position="20"/>
        <end position="39"/>
    </location>
</feature>
<dbReference type="SMART" id="SM00850">
    <property type="entry name" value="LytTR"/>
    <property type="match status" value="1"/>
</dbReference>
<protein>
    <submittedName>
        <fullName evidence="3">LytTr DNA-binding domain-containing protein</fullName>
    </submittedName>
</protein>
<keyword evidence="3" id="KW-0238">DNA-binding</keyword>
<dbReference type="InterPro" id="IPR007492">
    <property type="entry name" value="LytTR_DNA-bd_dom"/>
</dbReference>
<sequence>MKYGKLQLALRETREFLSRWQVLAGIVAVIAILAISGPFGTGEALPAPARLVYWASVAVLTFSAGVLVNRLVVALALPGVASALLATIAAGLVATAIVVALNAVTFSDEIADQTVGWTVIARIMMVAVLVAAALHYWTAHRQPEPERPAPPVLLDRLPLEKRGPLVSLSVQDHYVEVVTARGRELVLMRLGDAIRETTGIAGLQVHRSHWVALDQVESARREGERAVLRMKSGDDIPVSRTYVPAIREAGLLPRGKDRK</sequence>
<feature type="transmembrane region" description="Helical" evidence="1">
    <location>
        <begin position="80"/>
        <end position="103"/>
    </location>
</feature>
<keyword evidence="1" id="KW-0812">Transmembrane</keyword>
<gene>
    <name evidence="3" type="ORF">SAMN05421850_103376</name>
</gene>
<evidence type="ECO:0000259" key="2">
    <source>
        <dbReference type="PROSITE" id="PS50930"/>
    </source>
</evidence>
<feature type="transmembrane region" description="Helical" evidence="1">
    <location>
        <begin position="115"/>
        <end position="137"/>
    </location>
</feature>
<reference evidence="3 4" key="1">
    <citation type="submission" date="2016-10" db="EMBL/GenBank/DDBJ databases">
        <authorList>
            <person name="de Groot N.N."/>
        </authorList>
    </citation>
    <scope>NUCLEOTIDE SEQUENCE [LARGE SCALE GENOMIC DNA]</scope>
    <source>
        <strain evidence="3 4">DSM 28010</strain>
    </source>
</reference>